<dbReference type="CDD" id="cd03801">
    <property type="entry name" value="GT4_PimA-like"/>
    <property type="match status" value="1"/>
</dbReference>
<feature type="domain" description="Glycosyltransferase subfamily 4-like N-terminal" evidence="2">
    <location>
        <begin position="20"/>
        <end position="178"/>
    </location>
</feature>
<dbReference type="PANTHER" id="PTHR45947">
    <property type="entry name" value="SULFOQUINOVOSYL TRANSFERASE SQD2"/>
    <property type="match status" value="1"/>
</dbReference>
<evidence type="ECO:0000313" key="3">
    <source>
        <dbReference type="EMBL" id="GAA5526859.1"/>
    </source>
</evidence>
<dbReference type="Gene3D" id="3.40.50.2000">
    <property type="entry name" value="Glycogen Phosphorylase B"/>
    <property type="match status" value="2"/>
</dbReference>
<dbReference type="GO" id="GO:0016757">
    <property type="term" value="F:glycosyltransferase activity"/>
    <property type="evidence" value="ECO:0007669"/>
    <property type="project" value="UniProtKB-KW"/>
</dbReference>
<dbReference type="SUPFAM" id="SSF53756">
    <property type="entry name" value="UDP-Glycosyltransferase/glycogen phosphorylase"/>
    <property type="match status" value="1"/>
</dbReference>
<dbReference type="InterPro" id="IPR050194">
    <property type="entry name" value="Glycosyltransferase_grp1"/>
</dbReference>
<keyword evidence="3" id="KW-0328">Glycosyltransferase</keyword>
<evidence type="ECO:0000259" key="1">
    <source>
        <dbReference type="Pfam" id="PF00534"/>
    </source>
</evidence>
<dbReference type="PANTHER" id="PTHR45947:SF3">
    <property type="entry name" value="SULFOQUINOVOSYL TRANSFERASE SQD2"/>
    <property type="match status" value="1"/>
</dbReference>
<dbReference type="InterPro" id="IPR001296">
    <property type="entry name" value="Glyco_trans_1"/>
</dbReference>
<dbReference type="Pfam" id="PF13439">
    <property type="entry name" value="Glyco_transf_4"/>
    <property type="match status" value="1"/>
</dbReference>
<dbReference type="RefSeq" id="WP_345720491.1">
    <property type="nucleotide sequence ID" value="NZ_BAABRU010000002.1"/>
</dbReference>
<protein>
    <submittedName>
        <fullName evidence="3">Phosphatidyl-myo-inositol mannosyltransferase</fullName>
    </submittedName>
</protein>
<dbReference type="EMBL" id="BAABRU010000002">
    <property type="protein sequence ID" value="GAA5526859.1"/>
    <property type="molecule type" value="Genomic_DNA"/>
</dbReference>
<keyword evidence="3" id="KW-0808">Transferase</keyword>
<keyword evidence="4" id="KW-1185">Reference proteome</keyword>
<feature type="domain" description="Glycosyl transferase family 1" evidence="1">
    <location>
        <begin position="184"/>
        <end position="346"/>
    </location>
</feature>
<dbReference type="Pfam" id="PF00534">
    <property type="entry name" value="Glycos_transf_1"/>
    <property type="match status" value="1"/>
</dbReference>
<proteinExistence type="predicted"/>
<comment type="caution">
    <text evidence="3">The sequence shown here is derived from an EMBL/GenBank/DDBJ whole genome shotgun (WGS) entry which is preliminary data.</text>
</comment>
<evidence type="ECO:0000259" key="2">
    <source>
        <dbReference type="Pfam" id="PF13439"/>
    </source>
</evidence>
<dbReference type="InterPro" id="IPR028098">
    <property type="entry name" value="Glyco_trans_4-like_N"/>
</dbReference>
<dbReference type="Proteomes" id="UP001428290">
    <property type="component" value="Unassembled WGS sequence"/>
</dbReference>
<evidence type="ECO:0000313" key="4">
    <source>
        <dbReference type="Proteomes" id="UP001428290"/>
    </source>
</evidence>
<reference evidence="3 4" key="1">
    <citation type="submission" date="2024-02" db="EMBL/GenBank/DDBJ databases">
        <title>Herpetosiphon gulosus NBRC 112829.</title>
        <authorList>
            <person name="Ichikawa N."/>
            <person name="Katano-Makiyama Y."/>
            <person name="Hidaka K."/>
        </authorList>
    </citation>
    <scope>NUCLEOTIDE SEQUENCE [LARGE SCALE GENOMIC DNA]</scope>
    <source>
        <strain evidence="3 4">NBRC 112829</strain>
    </source>
</reference>
<sequence>MASDSLHIALVWPYDAAYAGGVTEHVNQLTHYFRAWGHRVTLIAPYSKGTPPDPDFIPLGHVTPVAVNGSVARVSLSLTLGPKIRQIFQKHHFDIAHIHEPFSPTLPTTFLSRSSVPNVGTFHAAGTRSIGYTSILALLRRLEPKLHGRIAVSAAAQEFAHRYFPAEYTIIPNGVDIATYSTQQPSFGLNNASPSVLFVGRFNEERKGFRYLLEAMSYVQRTRPDTRLIVAGSGDPTPFLAAIRQWQIRHVEWLGYVSKAQLAALYQQTTLFCAPSTGGESFGIVLLEAMAAGAAVVAADNPGYRDVLDHRVQGLLVPARNAQALAVAILQLIEDQSLRAAMAEAGTIKAQLYAWDRVAQRVFAFYRGILSG</sequence>
<name>A0ABP9WUL5_9CHLR</name>
<gene>
    <name evidence="3" type="primary">pimA_1</name>
    <name evidence="3" type="ORF">Hgul01_00639</name>
</gene>
<accession>A0ABP9WUL5</accession>
<organism evidence="3 4">
    <name type="scientific">Herpetosiphon gulosus</name>
    <dbReference type="NCBI Taxonomy" id="1973496"/>
    <lineage>
        <taxon>Bacteria</taxon>
        <taxon>Bacillati</taxon>
        <taxon>Chloroflexota</taxon>
        <taxon>Chloroflexia</taxon>
        <taxon>Herpetosiphonales</taxon>
        <taxon>Herpetosiphonaceae</taxon>
        <taxon>Herpetosiphon</taxon>
    </lineage>
</organism>